<dbReference type="Proteomes" id="UP001232001">
    <property type="component" value="Chromosome"/>
</dbReference>
<protein>
    <submittedName>
        <fullName evidence="1">Uncharacterized protein</fullName>
    </submittedName>
</protein>
<proteinExistence type="predicted"/>
<evidence type="ECO:0000313" key="2">
    <source>
        <dbReference type="Proteomes" id="UP001232001"/>
    </source>
</evidence>
<gene>
    <name evidence="1" type="ORF">P8625_14300</name>
</gene>
<accession>A0ABY8L4E0</accession>
<evidence type="ECO:0000313" key="1">
    <source>
        <dbReference type="EMBL" id="WGH75228.1"/>
    </source>
</evidence>
<dbReference type="EMBL" id="CP122539">
    <property type="protein sequence ID" value="WGH75228.1"/>
    <property type="molecule type" value="Genomic_DNA"/>
</dbReference>
<organism evidence="1 2">
    <name type="scientific">Tenacibaculum tangerinum</name>
    <dbReference type="NCBI Taxonomy" id="3038772"/>
    <lineage>
        <taxon>Bacteria</taxon>
        <taxon>Pseudomonadati</taxon>
        <taxon>Bacteroidota</taxon>
        <taxon>Flavobacteriia</taxon>
        <taxon>Flavobacteriales</taxon>
        <taxon>Flavobacteriaceae</taxon>
        <taxon>Tenacibaculum</taxon>
    </lineage>
</organism>
<keyword evidence="2" id="KW-1185">Reference proteome</keyword>
<reference evidence="1 2" key="1">
    <citation type="submission" date="2023-04" db="EMBL/GenBank/DDBJ databases">
        <title>Tenacibaculum tangerinum sp. nov., isolated from sea tidal flat of South Korea.</title>
        <authorList>
            <person name="Lee S.H."/>
            <person name="Kim J.-J."/>
        </authorList>
    </citation>
    <scope>NUCLEOTIDE SEQUENCE [LARGE SCALE GENOMIC DNA]</scope>
    <source>
        <strain evidence="1 2">GRR-S3-23</strain>
    </source>
</reference>
<name>A0ABY8L4E0_9FLAO</name>
<dbReference type="RefSeq" id="WP_279651115.1">
    <property type="nucleotide sequence ID" value="NZ_CP122539.1"/>
</dbReference>
<sequence>MRVKHYTIILTKNYLERLTTNEVYNLSKFIVEENLNHHTKKDDFKSIKRDILSVYEEEI</sequence>